<evidence type="ECO:0000259" key="14">
    <source>
        <dbReference type="SMART" id="SM00382"/>
    </source>
</evidence>
<organism evidence="16 17">
    <name type="scientific">Ganoderma sinense ZZ0214-1</name>
    <dbReference type="NCBI Taxonomy" id="1077348"/>
    <lineage>
        <taxon>Eukaryota</taxon>
        <taxon>Fungi</taxon>
        <taxon>Dikarya</taxon>
        <taxon>Basidiomycota</taxon>
        <taxon>Agaricomycotina</taxon>
        <taxon>Agaricomycetes</taxon>
        <taxon>Polyporales</taxon>
        <taxon>Polyporaceae</taxon>
        <taxon>Ganoderma</taxon>
    </lineage>
</organism>
<dbReference type="GO" id="GO:0016887">
    <property type="term" value="F:ATP hydrolysis activity"/>
    <property type="evidence" value="ECO:0007669"/>
    <property type="project" value="InterPro"/>
</dbReference>
<evidence type="ECO:0000256" key="12">
    <source>
        <dbReference type="RuleBase" id="RU003651"/>
    </source>
</evidence>
<keyword evidence="8" id="KW-1133">Transmembrane helix</keyword>
<dbReference type="Pfam" id="PF00004">
    <property type="entry name" value="AAA"/>
    <property type="match status" value="2"/>
</dbReference>
<comment type="similarity">
    <text evidence="2">Belongs to the AAA ATPase family. BCS1 subfamily.</text>
</comment>
<dbReference type="GO" id="GO:0005524">
    <property type="term" value="F:ATP binding"/>
    <property type="evidence" value="ECO:0007669"/>
    <property type="project" value="UniProtKB-KW"/>
</dbReference>
<evidence type="ECO:0000256" key="1">
    <source>
        <dbReference type="ARBA" id="ARBA00004434"/>
    </source>
</evidence>
<gene>
    <name evidence="16" type="ORF">GSI_12609</name>
</gene>
<dbReference type="InterPro" id="IPR003593">
    <property type="entry name" value="AAA+_ATPase"/>
</dbReference>
<evidence type="ECO:0000256" key="13">
    <source>
        <dbReference type="SAM" id="MobiDB-lite"/>
    </source>
</evidence>
<dbReference type="PANTHER" id="PTHR23070">
    <property type="entry name" value="BCS1 AAA-TYPE ATPASE"/>
    <property type="match status" value="1"/>
</dbReference>
<feature type="region of interest" description="Disordered" evidence="13">
    <location>
        <begin position="460"/>
        <end position="497"/>
    </location>
</feature>
<dbReference type="STRING" id="1077348.A0A2G8RTA7"/>
<keyword evidence="7 12" id="KW-0067">ATP-binding</keyword>
<dbReference type="SMART" id="SM00382">
    <property type="entry name" value="AAA"/>
    <property type="match status" value="1"/>
</dbReference>
<feature type="region of interest" description="Disordered" evidence="13">
    <location>
        <begin position="577"/>
        <end position="606"/>
    </location>
</feature>
<name>A0A2G8RTA7_9APHY</name>
<evidence type="ECO:0000256" key="3">
    <source>
        <dbReference type="ARBA" id="ARBA00022692"/>
    </source>
</evidence>
<evidence type="ECO:0000259" key="15">
    <source>
        <dbReference type="SMART" id="SM01024"/>
    </source>
</evidence>
<dbReference type="SUPFAM" id="SSF52540">
    <property type="entry name" value="P-loop containing nucleoside triphosphate hydrolases"/>
    <property type="match status" value="1"/>
</dbReference>
<evidence type="ECO:0000256" key="5">
    <source>
        <dbReference type="ARBA" id="ARBA00022792"/>
    </source>
</evidence>
<dbReference type="InterPro" id="IPR057495">
    <property type="entry name" value="AAA_lid_BCS1"/>
</dbReference>
<proteinExistence type="inferred from homology"/>
<feature type="compositionally biased region" description="Acidic residues" evidence="13">
    <location>
        <begin position="463"/>
        <end position="474"/>
    </location>
</feature>
<dbReference type="Gene3D" id="3.40.50.300">
    <property type="entry name" value="P-loop containing nucleotide triphosphate hydrolases"/>
    <property type="match status" value="1"/>
</dbReference>
<dbReference type="CDD" id="cd19510">
    <property type="entry name" value="RecA-like_BCS1"/>
    <property type="match status" value="1"/>
</dbReference>
<comment type="subcellular location">
    <subcellularLocation>
        <location evidence="1">Mitochondrion inner membrane</location>
        <topology evidence="1">Single-pass membrane protein</topology>
    </subcellularLocation>
</comment>
<keyword evidence="6" id="KW-0378">Hydrolase</keyword>
<dbReference type="InterPro" id="IPR027417">
    <property type="entry name" value="P-loop_NTPase"/>
</dbReference>
<dbReference type="PROSITE" id="PS00674">
    <property type="entry name" value="AAA"/>
    <property type="match status" value="1"/>
</dbReference>
<keyword evidence="17" id="KW-1185">Reference proteome</keyword>
<evidence type="ECO:0000313" key="16">
    <source>
        <dbReference type="EMBL" id="PIL24723.1"/>
    </source>
</evidence>
<evidence type="ECO:0000256" key="10">
    <source>
        <dbReference type="ARBA" id="ARBA00023136"/>
    </source>
</evidence>
<reference evidence="16 17" key="1">
    <citation type="journal article" date="2015" name="Sci. Rep.">
        <title>Chromosome-level genome map provides insights into diverse defense mechanisms in the medicinal fungus Ganoderma sinense.</title>
        <authorList>
            <person name="Zhu Y."/>
            <person name="Xu J."/>
            <person name="Sun C."/>
            <person name="Zhou S."/>
            <person name="Xu H."/>
            <person name="Nelson D.R."/>
            <person name="Qian J."/>
            <person name="Song J."/>
            <person name="Luo H."/>
            <person name="Xiang L."/>
            <person name="Li Y."/>
            <person name="Xu Z."/>
            <person name="Ji A."/>
            <person name="Wang L."/>
            <person name="Lu S."/>
            <person name="Hayward A."/>
            <person name="Sun W."/>
            <person name="Li X."/>
            <person name="Schwartz D.C."/>
            <person name="Wang Y."/>
            <person name="Chen S."/>
        </authorList>
    </citation>
    <scope>NUCLEOTIDE SEQUENCE [LARGE SCALE GENOMIC DNA]</scope>
    <source>
        <strain evidence="16 17">ZZ0214-1</strain>
    </source>
</reference>
<dbReference type="InterPro" id="IPR050747">
    <property type="entry name" value="Mitochondrial_chaperone_BCS1"/>
</dbReference>
<feature type="compositionally biased region" description="Low complexity" evidence="13">
    <location>
        <begin position="21"/>
        <end position="33"/>
    </location>
</feature>
<evidence type="ECO:0000313" key="17">
    <source>
        <dbReference type="Proteomes" id="UP000230002"/>
    </source>
</evidence>
<feature type="region of interest" description="Disordered" evidence="13">
    <location>
        <begin position="21"/>
        <end position="41"/>
    </location>
</feature>
<evidence type="ECO:0000256" key="6">
    <source>
        <dbReference type="ARBA" id="ARBA00022801"/>
    </source>
</evidence>
<evidence type="ECO:0000256" key="7">
    <source>
        <dbReference type="ARBA" id="ARBA00022840"/>
    </source>
</evidence>
<evidence type="ECO:0000256" key="11">
    <source>
        <dbReference type="ARBA" id="ARBA00048778"/>
    </source>
</evidence>
<dbReference type="AlphaFoldDB" id="A0A2G8RTA7"/>
<dbReference type="InterPro" id="IPR014851">
    <property type="entry name" value="BCS1_N"/>
</dbReference>
<dbReference type="Proteomes" id="UP000230002">
    <property type="component" value="Unassembled WGS sequence"/>
</dbReference>
<dbReference type="Pfam" id="PF08740">
    <property type="entry name" value="BCS1_N"/>
    <property type="match status" value="1"/>
</dbReference>
<feature type="domain" description="AAA+ ATPase" evidence="14">
    <location>
        <begin position="278"/>
        <end position="441"/>
    </location>
</feature>
<comment type="catalytic activity">
    <reaction evidence="11">
        <text>ATP + H2O = ADP + phosphate + H(+)</text>
        <dbReference type="Rhea" id="RHEA:13065"/>
        <dbReference type="ChEBI" id="CHEBI:15377"/>
        <dbReference type="ChEBI" id="CHEBI:15378"/>
        <dbReference type="ChEBI" id="CHEBI:30616"/>
        <dbReference type="ChEBI" id="CHEBI:43474"/>
        <dbReference type="ChEBI" id="CHEBI:456216"/>
    </reaction>
    <physiologicalReaction direction="left-to-right" evidence="11">
        <dbReference type="Rhea" id="RHEA:13066"/>
    </physiologicalReaction>
</comment>
<dbReference type="EMBL" id="AYKW01000056">
    <property type="protein sequence ID" value="PIL24723.1"/>
    <property type="molecule type" value="Genomic_DNA"/>
</dbReference>
<dbReference type="SMART" id="SM01024">
    <property type="entry name" value="BCS1_N"/>
    <property type="match status" value="1"/>
</dbReference>
<keyword evidence="3" id="KW-0812">Transmembrane</keyword>
<keyword evidence="9" id="KW-0496">Mitochondrion</keyword>
<keyword evidence="4 12" id="KW-0547">Nucleotide-binding</keyword>
<dbReference type="Pfam" id="PF25426">
    <property type="entry name" value="AAA_lid_BCS1"/>
    <property type="match status" value="1"/>
</dbReference>
<protein>
    <submittedName>
        <fullName evidence="16">Transporter</fullName>
    </submittedName>
</protein>
<dbReference type="InterPro" id="IPR003960">
    <property type="entry name" value="ATPase_AAA_CS"/>
</dbReference>
<dbReference type="OrthoDB" id="10251412at2759"/>
<evidence type="ECO:0000256" key="2">
    <source>
        <dbReference type="ARBA" id="ARBA00007448"/>
    </source>
</evidence>
<dbReference type="GO" id="GO:0005743">
    <property type="term" value="C:mitochondrial inner membrane"/>
    <property type="evidence" value="ECO:0007669"/>
    <property type="project" value="UniProtKB-SubCell"/>
</dbReference>
<keyword evidence="10" id="KW-0472">Membrane</keyword>
<accession>A0A2G8RTA7</accession>
<sequence>MDAAEVLQTVLSVIQGGTPIATPSSATSTPSSSQMLSPQGGGPPTIPQMIVTLLSLGAFWDWLKVLLVGAFLEICRRGSAAVWEKLWDSVWVTADFEWDSDGAEWLMYWLSQQRVFQKARSIEVCTWYFGPEGVCVNDLGDSDGDDRNDQVVFLPSLARTYSLWYRGLYLTVSRDRVLDAGSPWKTSKDMLQISMLTRDSGLLRELLKEARKAYKAANGHLIDVFVTEGTENWQRVAAQEKRPMSSVVLDPGVFELVLEDARDFLNSRKWYSDRGIPFRRGYLLYGAPGAGKTSMIHSIAGELGLAIYILSLTVTSLNDNSLKALISHLPKSCILLMEDIDAAFVRGIARRDIANPELHLLTSSNDDGDDNEDSSKGHAGRDPGGGGHNGVTLSGLLNALDGIAAQEGRILFATTNDYAALDPALLRPGRLDLHIEFGLASKHQAKELFKRFYTSSDAPVKVDEEDDDNIEDDGAGEKNSAYSSRTVSPVPPPGNATSKLLAMPEGVKSVYVGMTCTRHSFQLPQKKAAALVERFAAAIPPHTFSMATLQGYLMAYKVRPYVAVEEAPAWVEKKMRENDTQAAAKGRGSPGASTLGKTGTFHDVDD</sequence>
<evidence type="ECO:0000256" key="4">
    <source>
        <dbReference type="ARBA" id="ARBA00022741"/>
    </source>
</evidence>
<dbReference type="InterPro" id="IPR003959">
    <property type="entry name" value="ATPase_AAA_core"/>
</dbReference>
<evidence type="ECO:0000256" key="8">
    <source>
        <dbReference type="ARBA" id="ARBA00022989"/>
    </source>
</evidence>
<evidence type="ECO:0000256" key="9">
    <source>
        <dbReference type="ARBA" id="ARBA00023128"/>
    </source>
</evidence>
<comment type="caution">
    <text evidence="16">The sequence shown here is derived from an EMBL/GenBank/DDBJ whole genome shotgun (WGS) entry which is preliminary data.</text>
</comment>
<feature type="region of interest" description="Disordered" evidence="13">
    <location>
        <begin position="360"/>
        <end position="388"/>
    </location>
</feature>
<feature type="domain" description="BCS1 N-terminal" evidence="15">
    <location>
        <begin position="66"/>
        <end position="247"/>
    </location>
</feature>
<keyword evidence="5" id="KW-0999">Mitochondrion inner membrane</keyword>